<reference evidence="1 2" key="1">
    <citation type="submission" date="2018-10" db="EMBL/GenBank/DDBJ databases">
        <title>Genomic Encyclopedia of Archaeal and Bacterial Type Strains, Phase II (KMG-II): from individual species to whole genera.</title>
        <authorList>
            <person name="Goeker M."/>
        </authorList>
    </citation>
    <scope>NUCLEOTIDE SEQUENCE [LARGE SCALE GENOMIC DNA]</scope>
    <source>
        <strain evidence="1 2">DSM 14219</strain>
    </source>
</reference>
<organism evidence="1 2">
    <name type="scientific">Chryseobacterium defluvii</name>
    <dbReference type="NCBI Taxonomy" id="160396"/>
    <lineage>
        <taxon>Bacteria</taxon>
        <taxon>Pseudomonadati</taxon>
        <taxon>Bacteroidota</taxon>
        <taxon>Flavobacteriia</taxon>
        <taxon>Flavobacteriales</taxon>
        <taxon>Weeksellaceae</taxon>
        <taxon>Chryseobacterium group</taxon>
        <taxon>Chryseobacterium</taxon>
    </lineage>
</organism>
<dbReference type="AlphaFoldDB" id="A0A495SDD5"/>
<name>A0A495SDD5_9FLAO</name>
<dbReference type="Proteomes" id="UP000272428">
    <property type="component" value="Unassembled WGS sequence"/>
</dbReference>
<accession>A0A495SDD5</accession>
<sequence length="125" mass="14875">MFLQSFIRGTRHLWAIAMCVNQPLIQTFKSTKSMKTDQELVNILIDVLKLRLYHGMCGCATSLFLDDHITYEEHQRMRKIIRSIAPPTYHNSGFYWHYNDFEIRIQKLSELQFNSNGKLLCYENR</sequence>
<gene>
    <name evidence="1" type="ORF">BCF58_2389</name>
</gene>
<keyword evidence="2" id="KW-1185">Reference proteome</keyword>
<comment type="caution">
    <text evidence="1">The sequence shown here is derived from an EMBL/GenBank/DDBJ whole genome shotgun (WGS) entry which is preliminary data.</text>
</comment>
<evidence type="ECO:0000313" key="2">
    <source>
        <dbReference type="Proteomes" id="UP000272428"/>
    </source>
</evidence>
<dbReference type="EMBL" id="RBXB01000002">
    <property type="protein sequence ID" value="RKS98248.1"/>
    <property type="molecule type" value="Genomic_DNA"/>
</dbReference>
<protein>
    <submittedName>
        <fullName evidence="1">Uncharacterized protein</fullName>
    </submittedName>
</protein>
<proteinExistence type="predicted"/>
<evidence type="ECO:0000313" key="1">
    <source>
        <dbReference type="EMBL" id="RKS98248.1"/>
    </source>
</evidence>